<dbReference type="InterPro" id="IPR043128">
    <property type="entry name" value="Rev_trsase/Diguanyl_cyclase"/>
</dbReference>
<dbReference type="PROSITE" id="PS50883">
    <property type="entry name" value="EAL"/>
    <property type="match status" value="1"/>
</dbReference>
<dbReference type="PROSITE" id="PS50112">
    <property type="entry name" value="PAS"/>
    <property type="match status" value="1"/>
</dbReference>
<dbReference type="Gene3D" id="3.20.20.450">
    <property type="entry name" value="EAL domain"/>
    <property type="match status" value="1"/>
</dbReference>
<dbReference type="CDD" id="cd01948">
    <property type="entry name" value="EAL"/>
    <property type="match status" value="1"/>
</dbReference>
<dbReference type="InterPro" id="IPR052155">
    <property type="entry name" value="Biofilm_reg_signaling"/>
</dbReference>
<dbReference type="Pfam" id="PF00072">
    <property type="entry name" value="Response_reg"/>
    <property type="match status" value="1"/>
</dbReference>
<feature type="modified residue" description="4-aspartylphosphate" evidence="1">
    <location>
        <position position="54"/>
    </location>
</feature>
<reference evidence="7 8" key="1">
    <citation type="submission" date="2018-04" db="EMBL/GenBank/DDBJ databases">
        <title>Denitrifier Microvirgula.</title>
        <authorList>
            <person name="Anderson E."/>
            <person name="Jang J."/>
            <person name="Ishii S."/>
        </authorList>
    </citation>
    <scope>NUCLEOTIDE SEQUENCE [LARGE SCALE GENOMIC DNA]</scope>
    <source>
        <strain evidence="7 8">BE2.4</strain>
    </source>
</reference>
<dbReference type="SUPFAM" id="SSF55073">
    <property type="entry name" value="Nucleotide cyclase"/>
    <property type="match status" value="1"/>
</dbReference>
<dbReference type="CDD" id="cd01949">
    <property type="entry name" value="GGDEF"/>
    <property type="match status" value="1"/>
</dbReference>
<dbReference type="OrthoDB" id="9813903at2"/>
<feature type="domain" description="PAS" evidence="3">
    <location>
        <begin position="258"/>
        <end position="303"/>
    </location>
</feature>
<dbReference type="InterPro" id="IPR000014">
    <property type="entry name" value="PAS"/>
</dbReference>
<dbReference type="InterPro" id="IPR001610">
    <property type="entry name" value="PAC"/>
</dbReference>
<evidence type="ECO:0000313" key="7">
    <source>
        <dbReference type="EMBL" id="AVY92641.1"/>
    </source>
</evidence>
<dbReference type="InterPro" id="IPR035919">
    <property type="entry name" value="EAL_sf"/>
</dbReference>
<dbReference type="SUPFAM" id="SSF52172">
    <property type="entry name" value="CheY-like"/>
    <property type="match status" value="1"/>
</dbReference>
<dbReference type="InterPro" id="IPR001633">
    <property type="entry name" value="EAL_dom"/>
</dbReference>
<keyword evidence="8" id="KW-1185">Reference proteome</keyword>
<dbReference type="SMART" id="SM00448">
    <property type="entry name" value="REC"/>
    <property type="match status" value="1"/>
</dbReference>
<proteinExistence type="predicted"/>
<dbReference type="SMART" id="SM00091">
    <property type="entry name" value="PAS"/>
    <property type="match status" value="1"/>
</dbReference>
<evidence type="ECO:0000259" key="6">
    <source>
        <dbReference type="PROSITE" id="PS50887"/>
    </source>
</evidence>
<dbReference type="CDD" id="cd17534">
    <property type="entry name" value="REC_DC-like"/>
    <property type="match status" value="1"/>
</dbReference>
<dbReference type="EMBL" id="CP028519">
    <property type="protein sequence ID" value="AVY92641.1"/>
    <property type="molecule type" value="Genomic_DNA"/>
</dbReference>
<dbReference type="RefSeq" id="WP_107888499.1">
    <property type="nucleotide sequence ID" value="NZ_CALFSO010000052.1"/>
</dbReference>
<evidence type="ECO:0000259" key="4">
    <source>
        <dbReference type="PROSITE" id="PS50113"/>
    </source>
</evidence>
<evidence type="ECO:0000313" key="8">
    <source>
        <dbReference type="Proteomes" id="UP000244173"/>
    </source>
</evidence>
<name>A0A2U3TGX1_9NEIS</name>
<feature type="domain" description="PAC" evidence="4">
    <location>
        <begin position="198"/>
        <end position="254"/>
    </location>
</feature>
<dbReference type="PROSITE" id="PS50887">
    <property type="entry name" value="GGDEF"/>
    <property type="match status" value="1"/>
</dbReference>
<dbReference type="GO" id="GO:0003824">
    <property type="term" value="F:catalytic activity"/>
    <property type="evidence" value="ECO:0007669"/>
    <property type="project" value="UniProtKB-ARBA"/>
</dbReference>
<dbReference type="FunFam" id="3.30.70.270:FF:000001">
    <property type="entry name" value="Diguanylate cyclase domain protein"/>
    <property type="match status" value="1"/>
</dbReference>
<dbReference type="SMART" id="SM00086">
    <property type="entry name" value="PAC"/>
    <property type="match status" value="2"/>
</dbReference>
<dbReference type="Gene3D" id="3.30.70.270">
    <property type="match status" value="1"/>
</dbReference>
<dbReference type="InterPro" id="IPR000160">
    <property type="entry name" value="GGDEF_dom"/>
</dbReference>
<dbReference type="GO" id="GO:0000160">
    <property type="term" value="P:phosphorelay signal transduction system"/>
    <property type="evidence" value="ECO:0007669"/>
    <property type="project" value="InterPro"/>
</dbReference>
<accession>A0A2U3TGX1</accession>
<dbReference type="SUPFAM" id="SSF55785">
    <property type="entry name" value="PYP-like sensor domain (PAS domain)"/>
    <property type="match status" value="2"/>
</dbReference>
<evidence type="ECO:0000259" key="2">
    <source>
        <dbReference type="PROSITE" id="PS50110"/>
    </source>
</evidence>
<evidence type="ECO:0000256" key="1">
    <source>
        <dbReference type="PROSITE-ProRule" id="PRU00169"/>
    </source>
</evidence>
<evidence type="ECO:0000259" key="3">
    <source>
        <dbReference type="PROSITE" id="PS50112"/>
    </source>
</evidence>
<dbReference type="NCBIfam" id="TIGR00229">
    <property type="entry name" value="sensory_box"/>
    <property type="match status" value="2"/>
</dbReference>
<dbReference type="SMART" id="SM00052">
    <property type="entry name" value="EAL"/>
    <property type="match status" value="1"/>
</dbReference>
<dbReference type="NCBIfam" id="TIGR00254">
    <property type="entry name" value="GGDEF"/>
    <property type="match status" value="1"/>
</dbReference>
<protein>
    <submittedName>
        <fullName evidence="7">Diguanylate phosphodiesterase</fullName>
    </submittedName>
</protein>
<dbReference type="Gene3D" id="3.40.50.2300">
    <property type="match status" value="1"/>
</dbReference>
<keyword evidence="1" id="KW-0597">Phosphoprotein</keyword>
<sequence>MGYRIQIVEDERIVALDLKIALQSLGFDVVACCASGEEAIVVAGEARPDLILMDIHLEDGISGTEAALIIRQELGIPVVYLTAFAEEIILQQAEKSAPYGYLLKPFELRELNATIRMALACRMAEVEVHKQRKLLMLAVETAQLGIWEWDKQQSLFTGQGYFGKITGLDMAPRQEVIPPFLRLLEHADQGRLNQLIKDRGRVDMVTAITPDDGEVVWVEMSVQEYEPQWQENAKQIGVLRDITERIKSEQLLQQAGAVFQSTAEGIAVIDAERLVKSANPAFLRMTGFSLIEILGMDIDELLHVKKHTPDFYHSIAQMQDVGWHGEVMCRRKNGEQFPAWEHICQVSYDNEFPSHFIIGCTDVSSIKKAEIELNRMAFHDALTELGNRYLLNEQLAIELRRAEINGSEIGLVFIDLDGFKLINDGLGHATGDLLLKVVAQRIRETIRRSDIAVRFGGDEFFIVCPHSSEADCSIVASRLLEKLEQPIVANDETIVVTCSIGIAMYPQHGTTAEKLLSAADSAMYEAKESGKRRFCTFNQSMAEKIHERLRLEQRLRQAVKERRFLLHYQPLVRMTDGALIGFEALLRWQDGDRLIPPDTFIPVAEECGLIQEIGGWVLQQACQEARRWNVRYGHPLKVAVNVSVMQFVEPDFLQGIEDVLATSRLAASLLELEITESVLQSLEDSKRILKALKSVGVSVAIDDFGTGFSSMAVLKDLPVDRLKIDRSFICNIPELAQDTAVCKAIIMLAGSLGLGITAEGVEKAEQADFLKENGCDTAQGYLYARPLDARALDAYLAQYFSRGPAGGQSGQHDPFITTIWPGAEGSQPAS</sequence>
<gene>
    <name evidence="7" type="ORF">DAI18_00205</name>
</gene>
<dbReference type="PROSITE" id="PS50110">
    <property type="entry name" value="RESPONSE_REGULATORY"/>
    <property type="match status" value="1"/>
</dbReference>
<feature type="domain" description="GGDEF" evidence="6">
    <location>
        <begin position="407"/>
        <end position="539"/>
    </location>
</feature>
<organism evidence="7 8">
    <name type="scientific">Microvirgula aerodenitrificans</name>
    <dbReference type="NCBI Taxonomy" id="57480"/>
    <lineage>
        <taxon>Bacteria</taxon>
        <taxon>Pseudomonadati</taxon>
        <taxon>Pseudomonadota</taxon>
        <taxon>Betaproteobacteria</taxon>
        <taxon>Neisseriales</taxon>
        <taxon>Aquaspirillaceae</taxon>
        <taxon>Microvirgula</taxon>
    </lineage>
</organism>
<evidence type="ECO:0000259" key="5">
    <source>
        <dbReference type="PROSITE" id="PS50883"/>
    </source>
</evidence>
<dbReference type="PROSITE" id="PS50113">
    <property type="entry name" value="PAC"/>
    <property type="match status" value="1"/>
</dbReference>
<dbReference type="InterPro" id="IPR001789">
    <property type="entry name" value="Sig_transdc_resp-reg_receiver"/>
</dbReference>
<dbReference type="Gene3D" id="3.30.450.20">
    <property type="entry name" value="PAS domain"/>
    <property type="match status" value="2"/>
</dbReference>
<dbReference type="STRING" id="1122240.GCA_000620105_02877"/>
<dbReference type="SMART" id="SM00267">
    <property type="entry name" value="GGDEF"/>
    <property type="match status" value="1"/>
</dbReference>
<feature type="domain" description="Response regulatory" evidence="2">
    <location>
        <begin position="4"/>
        <end position="119"/>
    </location>
</feature>
<dbReference type="Pfam" id="PF00990">
    <property type="entry name" value="GGDEF"/>
    <property type="match status" value="1"/>
</dbReference>
<dbReference type="SUPFAM" id="SSF141868">
    <property type="entry name" value="EAL domain-like"/>
    <property type="match status" value="1"/>
</dbReference>
<dbReference type="Pfam" id="PF00563">
    <property type="entry name" value="EAL"/>
    <property type="match status" value="1"/>
</dbReference>
<dbReference type="InterPro" id="IPR029787">
    <property type="entry name" value="Nucleotide_cyclase"/>
</dbReference>
<feature type="domain" description="EAL" evidence="5">
    <location>
        <begin position="548"/>
        <end position="800"/>
    </location>
</feature>
<dbReference type="InterPro" id="IPR011006">
    <property type="entry name" value="CheY-like_superfamily"/>
</dbReference>
<dbReference type="InterPro" id="IPR035965">
    <property type="entry name" value="PAS-like_dom_sf"/>
</dbReference>
<dbReference type="CDD" id="cd00130">
    <property type="entry name" value="PAS"/>
    <property type="match status" value="1"/>
</dbReference>
<dbReference type="AlphaFoldDB" id="A0A2U3TGX1"/>
<dbReference type="KEGG" id="maer:DAI18_00205"/>
<dbReference type="Pfam" id="PF13426">
    <property type="entry name" value="PAS_9"/>
    <property type="match status" value="1"/>
</dbReference>
<dbReference type="InterPro" id="IPR000700">
    <property type="entry name" value="PAS-assoc_C"/>
</dbReference>
<dbReference type="Proteomes" id="UP000244173">
    <property type="component" value="Chromosome"/>
</dbReference>
<dbReference type="PANTHER" id="PTHR44757:SF2">
    <property type="entry name" value="BIOFILM ARCHITECTURE MAINTENANCE PROTEIN MBAA"/>
    <property type="match status" value="1"/>
</dbReference>
<dbReference type="PANTHER" id="PTHR44757">
    <property type="entry name" value="DIGUANYLATE CYCLASE DGCP"/>
    <property type="match status" value="1"/>
</dbReference>